<sequence>MTKKTVYSQLVELIEVKIEDFSKRDTSPEELVALTELVKVSLEIRNHM</sequence>
<dbReference type="EMBL" id="RCCP01000001">
    <property type="protein sequence ID" value="RLJ90163.1"/>
    <property type="molecule type" value="Genomic_DNA"/>
</dbReference>
<protein>
    <submittedName>
        <fullName evidence="1">Uncharacterized protein</fullName>
    </submittedName>
</protein>
<organism evidence="1 2">
    <name type="scientific">Planococcus citreus</name>
    <dbReference type="NCBI Taxonomy" id="1373"/>
    <lineage>
        <taxon>Bacteria</taxon>
        <taxon>Bacillati</taxon>
        <taxon>Bacillota</taxon>
        <taxon>Bacilli</taxon>
        <taxon>Bacillales</taxon>
        <taxon>Caryophanaceae</taxon>
        <taxon>Planococcus</taxon>
    </lineage>
</organism>
<evidence type="ECO:0000313" key="2">
    <source>
        <dbReference type="Proteomes" id="UP000280791"/>
    </source>
</evidence>
<dbReference type="RefSeq" id="WP_158290808.1">
    <property type="nucleotide sequence ID" value="NZ_QBEW01000043.1"/>
</dbReference>
<accession>A0A497YPA2</accession>
<gene>
    <name evidence="1" type="ORF">DFR62_0305</name>
</gene>
<keyword evidence="2" id="KW-1185">Reference proteome</keyword>
<comment type="caution">
    <text evidence="1">The sequence shown here is derived from an EMBL/GenBank/DDBJ whole genome shotgun (WGS) entry which is preliminary data.</text>
</comment>
<proteinExistence type="predicted"/>
<dbReference type="Proteomes" id="UP000280791">
    <property type="component" value="Unassembled WGS sequence"/>
</dbReference>
<reference evidence="1 2" key="1">
    <citation type="submission" date="2018-10" db="EMBL/GenBank/DDBJ databases">
        <title>Genomic Encyclopedia of Type Strains, Phase IV (KMG-IV): sequencing the most valuable type-strain genomes for metagenomic binning, comparative biology and taxonomic classification.</title>
        <authorList>
            <person name="Goeker M."/>
        </authorList>
    </citation>
    <scope>NUCLEOTIDE SEQUENCE [LARGE SCALE GENOMIC DNA]</scope>
    <source>
        <strain evidence="1 2">DSM 20549</strain>
    </source>
</reference>
<dbReference type="AlphaFoldDB" id="A0A497YPA2"/>
<name>A0A497YPA2_9BACL</name>
<evidence type="ECO:0000313" key="1">
    <source>
        <dbReference type="EMBL" id="RLJ90163.1"/>
    </source>
</evidence>